<keyword evidence="3" id="KW-1185">Reference proteome</keyword>
<evidence type="ECO:0000313" key="2">
    <source>
        <dbReference type="EMBL" id="KAK3378924.1"/>
    </source>
</evidence>
<evidence type="ECO:0000256" key="1">
    <source>
        <dbReference type="SAM" id="MobiDB-lite"/>
    </source>
</evidence>
<feature type="region of interest" description="Disordered" evidence="1">
    <location>
        <begin position="1"/>
        <end position="45"/>
    </location>
</feature>
<dbReference type="Proteomes" id="UP001287356">
    <property type="component" value="Unassembled WGS sequence"/>
</dbReference>
<accession>A0AAE0KLL9</accession>
<reference evidence="2" key="1">
    <citation type="journal article" date="2023" name="Mol. Phylogenet. Evol.">
        <title>Genome-scale phylogeny and comparative genomics of the fungal order Sordariales.</title>
        <authorList>
            <person name="Hensen N."/>
            <person name="Bonometti L."/>
            <person name="Westerberg I."/>
            <person name="Brannstrom I.O."/>
            <person name="Guillou S."/>
            <person name="Cros-Aarteil S."/>
            <person name="Calhoun S."/>
            <person name="Haridas S."/>
            <person name="Kuo A."/>
            <person name="Mondo S."/>
            <person name="Pangilinan J."/>
            <person name="Riley R."/>
            <person name="LaButti K."/>
            <person name="Andreopoulos B."/>
            <person name="Lipzen A."/>
            <person name="Chen C."/>
            <person name="Yan M."/>
            <person name="Daum C."/>
            <person name="Ng V."/>
            <person name="Clum A."/>
            <person name="Steindorff A."/>
            <person name="Ohm R.A."/>
            <person name="Martin F."/>
            <person name="Silar P."/>
            <person name="Natvig D.O."/>
            <person name="Lalanne C."/>
            <person name="Gautier V."/>
            <person name="Ament-Velasquez S.L."/>
            <person name="Kruys A."/>
            <person name="Hutchinson M.I."/>
            <person name="Powell A.J."/>
            <person name="Barry K."/>
            <person name="Miller A.N."/>
            <person name="Grigoriev I.V."/>
            <person name="Debuchy R."/>
            <person name="Gladieux P."/>
            <person name="Hiltunen Thoren M."/>
            <person name="Johannesson H."/>
        </authorList>
    </citation>
    <scope>NUCLEOTIDE SEQUENCE</scope>
    <source>
        <strain evidence="2">CBS 958.72</strain>
    </source>
</reference>
<evidence type="ECO:0000313" key="3">
    <source>
        <dbReference type="Proteomes" id="UP001287356"/>
    </source>
</evidence>
<gene>
    <name evidence="2" type="ORF">B0T24DRAFT_716609</name>
</gene>
<proteinExistence type="predicted"/>
<feature type="compositionally biased region" description="Polar residues" evidence="1">
    <location>
        <begin position="31"/>
        <end position="45"/>
    </location>
</feature>
<name>A0AAE0KLL9_9PEZI</name>
<dbReference type="AlphaFoldDB" id="A0AAE0KLL9"/>
<reference evidence="2" key="2">
    <citation type="submission" date="2023-06" db="EMBL/GenBank/DDBJ databases">
        <authorList>
            <consortium name="Lawrence Berkeley National Laboratory"/>
            <person name="Haridas S."/>
            <person name="Hensen N."/>
            <person name="Bonometti L."/>
            <person name="Westerberg I."/>
            <person name="Brannstrom I.O."/>
            <person name="Guillou S."/>
            <person name="Cros-Aarteil S."/>
            <person name="Calhoun S."/>
            <person name="Kuo A."/>
            <person name="Mondo S."/>
            <person name="Pangilinan J."/>
            <person name="Riley R."/>
            <person name="Labutti K."/>
            <person name="Andreopoulos B."/>
            <person name="Lipzen A."/>
            <person name="Chen C."/>
            <person name="Yanf M."/>
            <person name="Daum C."/>
            <person name="Ng V."/>
            <person name="Clum A."/>
            <person name="Steindorff A."/>
            <person name="Ohm R."/>
            <person name="Martin F."/>
            <person name="Silar P."/>
            <person name="Natvig D."/>
            <person name="Lalanne C."/>
            <person name="Gautier V."/>
            <person name="Ament-Velasquez S.L."/>
            <person name="Kruys A."/>
            <person name="Hutchinson M.I."/>
            <person name="Powell A.J."/>
            <person name="Barry K."/>
            <person name="Miller A.N."/>
            <person name="Grigoriev I.V."/>
            <person name="Debuchy R."/>
            <person name="Gladieux P."/>
            <person name="Thoren M.H."/>
            <person name="Johannesson H."/>
        </authorList>
    </citation>
    <scope>NUCLEOTIDE SEQUENCE</scope>
    <source>
        <strain evidence="2">CBS 958.72</strain>
    </source>
</reference>
<comment type="caution">
    <text evidence="2">The sequence shown here is derived from an EMBL/GenBank/DDBJ whole genome shotgun (WGS) entry which is preliminary data.</text>
</comment>
<organism evidence="2 3">
    <name type="scientific">Lasiosphaeria ovina</name>
    <dbReference type="NCBI Taxonomy" id="92902"/>
    <lineage>
        <taxon>Eukaryota</taxon>
        <taxon>Fungi</taxon>
        <taxon>Dikarya</taxon>
        <taxon>Ascomycota</taxon>
        <taxon>Pezizomycotina</taxon>
        <taxon>Sordariomycetes</taxon>
        <taxon>Sordariomycetidae</taxon>
        <taxon>Sordariales</taxon>
        <taxon>Lasiosphaeriaceae</taxon>
        <taxon>Lasiosphaeria</taxon>
    </lineage>
</organism>
<dbReference type="EMBL" id="JAULSN010000002">
    <property type="protein sequence ID" value="KAK3378924.1"/>
    <property type="molecule type" value="Genomic_DNA"/>
</dbReference>
<protein>
    <submittedName>
        <fullName evidence="2">Uncharacterized protein</fullName>
    </submittedName>
</protein>
<sequence length="277" mass="29375">MVERGGPVLYRTHDLSGNPPPPPPLIENHGASINQNYPTDSPENRNQLDVQVISGPAETLALLELTAARRAVKKVKDLIGPDRLMELLEEDTAAGLARWHDILDQASAVEQSGASHALAEVDLAATVPGCGSGNGNANFTAGNFIGWSAHSAFSHVEKLWAGHPEHDGISISANADGTMRAEILESHGRDETLTDGSGAVVANLHYSFCDIPAPRSGGHGDDGSSRTCGVEAVLAIWMPSVAPEAVVEGIRRHLTIEYANWLGKAYEDLKSGVFKPV</sequence>